<dbReference type="InterPro" id="IPR007248">
    <property type="entry name" value="Mpv17_PMP22"/>
</dbReference>
<proteinExistence type="inferred from homology"/>
<protein>
    <submittedName>
        <fullName evidence="7">Uncharacterized protein</fullName>
    </submittedName>
</protein>
<organism evidence="7 8">
    <name type="scientific">Achlya hypogyna</name>
    <name type="common">Oomycete</name>
    <name type="synonym">Protoachlya hypogyna</name>
    <dbReference type="NCBI Taxonomy" id="1202772"/>
    <lineage>
        <taxon>Eukaryota</taxon>
        <taxon>Sar</taxon>
        <taxon>Stramenopiles</taxon>
        <taxon>Oomycota</taxon>
        <taxon>Saprolegniomycetes</taxon>
        <taxon>Saprolegniales</taxon>
        <taxon>Achlyaceae</taxon>
        <taxon>Achlya</taxon>
    </lineage>
</organism>
<gene>
    <name evidence="7" type="ORF">ACHHYP_09119</name>
</gene>
<evidence type="ECO:0000313" key="8">
    <source>
        <dbReference type="Proteomes" id="UP000243579"/>
    </source>
</evidence>
<comment type="caution">
    <text evidence="7">The sequence shown here is derived from an EMBL/GenBank/DDBJ whole genome shotgun (WGS) entry which is preliminary data.</text>
</comment>
<keyword evidence="5" id="KW-0472">Membrane</keyword>
<sequence>MRAWYKAVSTKYPRVVAGVTASAVLTTADVTCQKILQVDGDGLDVSRTAGLALFGLVYYGGPCKSLYLYFDKVMGTTPTPRTVFLQTFIDCYVHTPLLLIPSFYFITNAVKGKSVEETAIQLKREWHTASFGSVLFWTPAQIVNFWAVPQHSKILFVAGLSFVHKTWLSWLSNRHDHEQRTKAAHVGVLLTSQEA</sequence>
<dbReference type="GO" id="GO:0005737">
    <property type="term" value="C:cytoplasm"/>
    <property type="evidence" value="ECO:0007669"/>
    <property type="project" value="TreeGrafter"/>
</dbReference>
<evidence type="ECO:0000256" key="3">
    <source>
        <dbReference type="ARBA" id="ARBA00022692"/>
    </source>
</evidence>
<reference evidence="7 8" key="1">
    <citation type="journal article" date="2014" name="Genome Biol. Evol.">
        <title>The secreted proteins of Achlya hypogyna and Thraustotheca clavata identify the ancestral oomycete secretome and reveal gene acquisitions by horizontal gene transfer.</title>
        <authorList>
            <person name="Misner I."/>
            <person name="Blouin N."/>
            <person name="Leonard G."/>
            <person name="Richards T.A."/>
            <person name="Lane C.E."/>
        </authorList>
    </citation>
    <scope>NUCLEOTIDE SEQUENCE [LARGE SCALE GENOMIC DNA]</scope>
    <source>
        <strain evidence="7 8">ATCC 48635</strain>
    </source>
</reference>
<dbReference type="Pfam" id="PF04117">
    <property type="entry name" value="Mpv17_PMP22"/>
    <property type="match status" value="1"/>
</dbReference>
<dbReference type="EMBL" id="JNBR01001450">
    <property type="protein sequence ID" value="OQR87317.1"/>
    <property type="molecule type" value="Genomic_DNA"/>
</dbReference>
<keyword evidence="8" id="KW-1185">Reference proteome</keyword>
<comment type="similarity">
    <text evidence="2 6">Belongs to the peroxisomal membrane protein PXMP2/4 family.</text>
</comment>
<evidence type="ECO:0000256" key="5">
    <source>
        <dbReference type="ARBA" id="ARBA00023136"/>
    </source>
</evidence>
<comment type="subcellular location">
    <subcellularLocation>
        <location evidence="1">Membrane</location>
        <topology evidence="1">Multi-pass membrane protein</topology>
    </subcellularLocation>
</comment>
<accession>A0A1V9YNN0</accession>
<keyword evidence="3" id="KW-0812">Transmembrane</keyword>
<dbReference type="PANTHER" id="PTHR11266">
    <property type="entry name" value="PEROXISOMAL MEMBRANE PROTEIN 2, PXMP2 MPV17"/>
    <property type="match status" value="1"/>
</dbReference>
<evidence type="ECO:0000313" key="7">
    <source>
        <dbReference type="EMBL" id="OQR87317.1"/>
    </source>
</evidence>
<evidence type="ECO:0000256" key="4">
    <source>
        <dbReference type="ARBA" id="ARBA00022989"/>
    </source>
</evidence>
<evidence type="ECO:0000256" key="1">
    <source>
        <dbReference type="ARBA" id="ARBA00004141"/>
    </source>
</evidence>
<dbReference type="GO" id="GO:0016020">
    <property type="term" value="C:membrane"/>
    <property type="evidence" value="ECO:0007669"/>
    <property type="project" value="UniProtKB-SubCell"/>
</dbReference>
<dbReference type="Proteomes" id="UP000243579">
    <property type="component" value="Unassembled WGS sequence"/>
</dbReference>
<dbReference type="STRING" id="1202772.A0A1V9YNN0"/>
<dbReference type="PANTHER" id="PTHR11266:SF21">
    <property type="entry name" value="ACT DOMAIN-CONTAINING PROTEIN"/>
    <property type="match status" value="1"/>
</dbReference>
<keyword evidence="4" id="KW-1133">Transmembrane helix</keyword>
<evidence type="ECO:0000256" key="6">
    <source>
        <dbReference type="RuleBase" id="RU363053"/>
    </source>
</evidence>
<dbReference type="OrthoDB" id="430207at2759"/>
<dbReference type="AlphaFoldDB" id="A0A1V9YNN0"/>
<name>A0A1V9YNN0_ACHHY</name>
<evidence type="ECO:0000256" key="2">
    <source>
        <dbReference type="ARBA" id="ARBA00006824"/>
    </source>
</evidence>